<evidence type="ECO:0000313" key="1">
    <source>
        <dbReference type="EMBL" id="KAF9616676.1"/>
    </source>
</evidence>
<dbReference type="EMBL" id="JADFTS010000003">
    <property type="protein sequence ID" value="KAF9616676.1"/>
    <property type="molecule type" value="Genomic_DNA"/>
</dbReference>
<dbReference type="InterPro" id="IPR036155">
    <property type="entry name" value="Crypto/Photolyase_N_sf"/>
</dbReference>
<proteinExistence type="predicted"/>
<accession>A0A835MAH8</accession>
<comment type="caution">
    <text evidence="1">The sequence shown here is derived from an EMBL/GenBank/DDBJ whole genome shotgun (WGS) entry which is preliminary data.</text>
</comment>
<name>A0A835MAH8_9MAGN</name>
<dbReference type="OrthoDB" id="435881at2759"/>
<sequence>MYHIDDLPFPPRDLPDVYTQFRKSVESKCTVRSCFKLPSSLGPLPCCDFNEIGGWGCFPSVGQLGLHHEEAS</sequence>
<organism evidence="1 2">
    <name type="scientific">Coptis chinensis</name>
    <dbReference type="NCBI Taxonomy" id="261450"/>
    <lineage>
        <taxon>Eukaryota</taxon>
        <taxon>Viridiplantae</taxon>
        <taxon>Streptophyta</taxon>
        <taxon>Embryophyta</taxon>
        <taxon>Tracheophyta</taxon>
        <taxon>Spermatophyta</taxon>
        <taxon>Magnoliopsida</taxon>
        <taxon>Ranunculales</taxon>
        <taxon>Ranunculaceae</taxon>
        <taxon>Coptidoideae</taxon>
        <taxon>Coptis</taxon>
    </lineage>
</organism>
<dbReference type="Gene3D" id="1.25.40.80">
    <property type="match status" value="1"/>
</dbReference>
<dbReference type="SUPFAM" id="SSF52425">
    <property type="entry name" value="Cryptochrome/photolyase, N-terminal domain"/>
    <property type="match status" value="1"/>
</dbReference>
<evidence type="ECO:0000313" key="2">
    <source>
        <dbReference type="Proteomes" id="UP000631114"/>
    </source>
</evidence>
<protein>
    <submittedName>
        <fullName evidence="1">Uncharacterized protein</fullName>
    </submittedName>
</protein>
<keyword evidence="2" id="KW-1185">Reference proteome</keyword>
<reference evidence="1 2" key="1">
    <citation type="submission" date="2020-10" db="EMBL/GenBank/DDBJ databases">
        <title>The Coptis chinensis genome and diversification of protoberbering-type alkaloids.</title>
        <authorList>
            <person name="Wang B."/>
            <person name="Shu S."/>
            <person name="Song C."/>
            <person name="Liu Y."/>
        </authorList>
    </citation>
    <scope>NUCLEOTIDE SEQUENCE [LARGE SCALE GENOMIC DNA]</scope>
    <source>
        <strain evidence="1">HL-2020</strain>
        <tissue evidence="1">Leaf</tissue>
    </source>
</reference>
<gene>
    <name evidence="1" type="ORF">IFM89_031540</name>
</gene>
<dbReference type="AlphaFoldDB" id="A0A835MAH8"/>
<dbReference type="Proteomes" id="UP000631114">
    <property type="component" value="Unassembled WGS sequence"/>
</dbReference>